<dbReference type="Gene3D" id="1.10.510.10">
    <property type="entry name" value="Transferase(Phosphotransferase) domain 1"/>
    <property type="match status" value="1"/>
</dbReference>
<dbReference type="GO" id="GO:0097510">
    <property type="term" value="P:base-excision repair, AP site formation via deaminated base removal"/>
    <property type="evidence" value="ECO:0007669"/>
    <property type="project" value="TreeGrafter"/>
</dbReference>
<evidence type="ECO:0000313" key="4">
    <source>
        <dbReference type="Proteomes" id="UP000734854"/>
    </source>
</evidence>
<dbReference type="SUPFAM" id="SSF56112">
    <property type="entry name" value="Protein kinase-like (PK-like)"/>
    <property type="match status" value="1"/>
</dbReference>
<accession>A0A8J5KH86</accession>
<dbReference type="PROSITE" id="PS50011">
    <property type="entry name" value="PROTEIN_KINASE_DOM"/>
    <property type="match status" value="1"/>
</dbReference>
<dbReference type="InterPro" id="IPR000719">
    <property type="entry name" value="Prot_kinase_dom"/>
</dbReference>
<protein>
    <recommendedName>
        <fullName evidence="2">Protein kinase domain-containing protein</fullName>
    </recommendedName>
</protein>
<dbReference type="Proteomes" id="UP000734854">
    <property type="component" value="Unassembled WGS sequence"/>
</dbReference>
<dbReference type="AlphaFoldDB" id="A0A8J5KH86"/>
<dbReference type="InterPro" id="IPR011009">
    <property type="entry name" value="Kinase-like_dom_sf"/>
</dbReference>
<feature type="region of interest" description="Disordered" evidence="1">
    <location>
        <begin position="39"/>
        <end position="58"/>
    </location>
</feature>
<sequence length="508" mass="56760">MASSSKALGELLHSLKRLRPISLSPESLTLKSPLSTLHAPPLAASEHPSALTSEQAKRAKRVDVGRSLSRWKRNLSICSERITTRKGTHFDPYVKLGELLVEETWLEALPDELQKPYAQNLCRFVEMEMRGSVPIYPPPHLIFNALHLTSFDEVKAVIIGQIIGGRYSEEDAKAIVIQILSVIAFCHLQGVVHRDLKPEEQLRKYHPTRVLTIVYQPFALVTIAIFTYHEAKVNTRLRNLTALKGSIQLDVATSGKGGIGVYIGICVISAAFGLSDALVEGGIVGDLSMMSPEFLQASFSPPREPRSRVTLHQPLLTHRRLPRPFSPLHRLRQLKPTVVPLYPIHPTSYAAAISLHRCFHSNTSPLAVAAVERLVIRRRHHHRSYMLLRDQVRFRRVAESFPRNLGVRPPLRLPSRRQMDTYTHSVHSRFVWLVGEKPKMVVGRCTDDLIIPLPSTIALFAVVATCLEAYVAVAEVGRARDHRGEDVAEYRGVGGAVLDLRSSTDLAM</sequence>
<reference evidence="3 4" key="1">
    <citation type="submission" date="2020-08" db="EMBL/GenBank/DDBJ databases">
        <title>Plant Genome Project.</title>
        <authorList>
            <person name="Zhang R.-G."/>
        </authorList>
    </citation>
    <scope>NUCLEOTIDE SEQUENCE [LARGE SCALE GENOMIC DNA]</scope>
    <source>
        <tissue evidence="3">Rhizome</tissue>
    </source>
</reference>
<dbReference type="EMBL" id="JACMSC010000014">
    <property type="protein sequence ID" value="KAG6490050.1"/>
    <property type="molecule type" value="Genomic_DNA"/>
</dbReference>
<gene>
    <name evidence="3" type="ORF">ZIOFF_051332</name>
</gene>
<name>A0A8J5KH86_ZINOF</name>
<feature type="domain" description="Protein kinase" evidence="2">
    <location>
        <begin position="1"/>
        <end position="430"/>
    </location>
</feature>
<dbReference type="InterPro" id="IPR002043">
    <property type="entry name" value="UDG_fam1"/>
</dbReference>
<dbReference type="SUPFAM" id="SSF52141">
    <property type="entry name" value="Uracil-DNA glycosylase-like"/>
    <property type="match status" value="1"/>
</dbReference>
<organism evidence="3 4">
    <name type="scientific">Zingiber officinale</name>
    <name type="common">Ginger</name>
    <name type="synonym">Amomum zingiber</name>
    <dbReference type="NCBI Taxonomy" id="94328"/>
    <lineage>
        <taxon>Eukaryota</taxon>
        <taxon>Viridiplantae</taxon>
        <taxon>Streptophyta</taxon>
        <taxon>Embryophyta</taxon>
        <taxon>Tracheophyta</taxon>
        <taxon>Spermatophyta</taxon>
        <taxon>Magnoliopsida</taxon>
        <taxon>Liliopsida</taxon>
        <taxon>Zingiberales</taxon>
        <taxon>Zingiberaceae</taxon>
        <taxon>Zingiber</taxon>
    </lineage>
</organism>
<evidence type="ECO:0000313" key="3">
    <source>
        <dbReference type="EMBL" id="KAG6490050.1"/>
    </source>
</evidence>
<dbReference type="PANTHER" id="PTHR11264:SF0">
    <property type="entry name" value="URACIL-DNA GLYCOSYLASE"/>
    <property type="match status" value="1"/>
</dbReference>
<evidence type="ECO:0000256" key="1">
    <source>
        <dbReference type="SAM" id="MobiDB-lite"/>
    </source>
</evidence>
<proteinExistence type="predicted"/>
<dbReference type="PANTHER" id="PTHR11264">
    <property type="entry name" value="URACIL-DNA GLYCOSYLASE"/>
    <property type="match status" value="1"/>
</dbReference>
<dbReference type="Gene3D" id="3.40.470.10">
    <property type="entry name" value="Uracil-DNA glycosylase-like domain"/>
    <property type="match status" value="1"/>
</dbReference>
<evidence type="ECO:0000259" key="2">
    <source>
        <dbReference type="PROSITE" id="PS50011"/>
    </source>
</evidence>
<dbReference type="GO" id="GO:0004672">
    <property type="term" value="F:protein kinase activity"/>
    <property type="evidence" value="ECO:0007669"/>
    <property type="project" value="InterPro"/>
</dbReference>
<dbReference type="GO" id="GO:0005524">
    <property type="term" value="F:ATP binding"/>
    <property type="evidence" value="ECO:0007669"/>
    <property type="project" value="InterPro"/>
</dbReference>
<keyword evidence="4" id="KW-1185">Reference proteome</keyword>
<comment type="caution">
    <text evidence="3">The sequence shown here is derived from an EMBL/GenBank/DDBJ whole genome shotgun (WGS) entry which is preliminary data.</text>
</comment>
<dbReference type="GO" id="GO:0004844">
    <property type="term" value="F:uracil DNA N-glycosylase activity"/>
    <property type="evidence" value="ECO:0007669"/>
    <property type="project" value="InterPro"/>
</dbReference>
<dbReference type="InterPro" id="IPR036895">
    <property type="entry name" value="Uracil-DNA_glycosylase-like_sf"/>
</dbReference>